<organism evidence="2 3">
    <name type="scientific">Pelobacter propionicus (strain DSM 2379 / NBRC 103807 / OttBd1)</name>
    <dbReference type="NCBI Taxonomy" id="338966"/>
    <lineage>
        <taxon>Bacteria</taxon>
        <taxon>Pseudomonadati</taxon>
        <taxon>Thermodesulfobacteriota</taxon>
        <taxon>Desulfuromonadia</taxon>
        <taxon>Desulfuromonadales</taxon>
        <taxon>Desulfuromonadaceae</taxon>
        <taxon>Pelobacter</taxon>
    </lineage>
</organism>
<evidence type="ECO:0000256" key="1">
    <source>
        <dbReference type="SAM" id="MobiDB-lite"/>
    </source>
</evidence>
<evidence type="ECO:0000313" key="2">
    <source>
        <dbReference type="EMBL" id="ABL01387.1"/>
    </source>
</evidence>
<evidence type="ECO:0000313" key="3">
    <source>
        <dbReference type="Proteomes" id="UP000006732"/>
    </source>
</evidence>
<reference evidence="2 3" key="1">
    <citation type="submission" date="2006-10" db="EMBL/GenBank/DDBJ databases">
        <title>Complete sequence of plasmid pPRO1 of Pelobacter propionicus DSM 2379.</title>
        <authorList>
            <consortium name="US DOE Joint Genome Institute"/>
            <person name="Copeland A."/>
            <person name="Lucas S."/>
            <person name="Lapidus A."/>
            <person name="Barry K."/>
            <person name="Detter J.C."/>
            <person name="Glavina del Rio T."/>
            <person name="Hammon N."/>
            <person name="Israni S."/>
            <person name="Dalin E."/>
            <person name="Tice H."/>
            <person name="Pitluck S."/>
            <person name="Saunders E."/>
            <person name="Brettin T."/>
            <person name="Bruce D."/>
            <person name="Han C."/>
            <person name="Tapia R."/>
            <person name="Schmutz J."/>
            <person name="Larimer F."/>
            <person name="Land M."/>
            <person name="Hauser L."/>
            <person name="Kyrpides N."/>
            <person name="Kim E."/>
            <person name="Lovley D."/>
            <person name="Richardson P."/>
        </authorList>
    </citation>
    <scope>NUCLEOTIDE SEQUENCE [LARGE SCALE GENOMIC DNA]</scope>
    <source>
        <strain evidence="3">DSM 2379 / NBRC 103807 / OttBd1</strain>
        <plasmid evidence="3">Plasmid pPRO1</plasmid>
    </source>
</reference>
<dbReference type="KEGG" id="ppd:Ppro_3799"/>
<geneLocation type="plasmid" evidence="2 3">
    <name>pPRO1</name>
</geneLocation>
<keyword evidence="3" id="KW-1185">Reference proteome</keyword>
<feature type="compositionally biased region" description="Basic and acidic residues" evidence="1">
    <location>
        <begin position="316"/>
        <end position="330"/>
    </location>
</feature>
<proteinExistence type="predicted"/>
<name>A0R7S9_PELPD</name>
<accession>A0R7S9</accession>
<gene>
    <name evidence="2" type="ordered locus">Ppro_3799</name>
</gene>
<dbReference type="eggNOG" id="COG1078">
    <property type="taxonomic scope" value="Bacteria"/>
</dbReference>
<dbReference type="Proteomes" id="UP000006732">
    <property type="component" value="Plasmid pPRO1"/>
</dbReference>
<protein>
    <submittedName>
        <fullName evidence="2">HD domain protein</fullName>
    </submittedName>
</protein>
<dbReference type="AlphaFoldDB" id="A0R7S9"/>
<keyword evidence="2" id="KW-0614">Plasmid</keyword>
<dbReference type="HOGENOM" id="CLU_590419_0_0_7"/>
<dbReference type="EMBL" id="CP000483">
    <property type="protein sequence ID" value="ABL01387.1"/>
    <property type="molecule type" value="Genomic_DNA"/>
</dbReference>
<feature type="region of interest" description="Disordered" evidence="1">
    <location>
        <begin position="293"/>
        <end position="345"/>
    </location>
</feature>
<sequence>MDRSYIFLGVATVCGLGVALSVRSLFSESGVVRHESEKTTLDVPVPGGVLKDQEHNSDIERLEEISWLWAAKEIYLSKISFLWRETEDDAEKARNIVRPTFKHAEISRFYDEFVSKPIVKGSRRTVILKLLMLLDTDGDCPSVIGKGKEAYKHEAEKEIGDELYQFLSRVPLWKHSLLVARKYVAKFQHDVLLPDALIVSLGHDIGKIPRYYGKIYKSGDHAALSTNILNGVPEYAALPNRTDLNKIIMSHHLLVTGNPLADHLKAADGEARTIEGEGLIAWLDARDGVSSVLTGIDPSGATSEEEPSAPAPESPIKAEDKMKPAKENHDPLTIPGPENVPEEKNTPCKIPAATKTASAPEAPPQPLVPNVYANESGGSPTKGKHICKEMALPEWWDMERLLSGIHKSVDMMISNNNTGKTTWMAVSDNSTGLVWVDERLVWENLKKLAANRDTKLLLADANTADRRDYIYTAIQELGRKQKVMTSLMGNGYYQVAVNVITGGGRNITMFLIPFHPLESFGETLAAMSSRKGEAIQRMVSKIVPKQFEVKQCANV</sequence>